<comment type="similarity">
    <text evidence="1">Belongs to the zinc-containing alcohol dehydrogenase family.</text>
</comment>
<dbReference type="PANTHER" id="PTHR45348">
    <property type="entry name" value="HYPOTHETICAL OXIDOREDUCTASE (EUROFUNG)"/>
    <property type="match status" value="1"/>
</dbReference>
<dbReference type="SMART" id="SM00829">
    <property type="entry name" value="PKS_ER"/>
    <property type="match status" value="1"/>
</dbReference>
<dbReference type="InterPro" id="IPR036291">
    <property type="entry name" value="NAD(P)-bd_dom_sf"/>
</dbReference>
<evidence type="ECO:0000256" key="1">
    <source>
        <dbReference type="ARBA" id="ARBA00008072"/>
    </source>
</evidence>
<feature type="domain" description="Enoyl reductase (ER)" evidence="3">
    <location>
        <begin position="404"/>
        <end position="738"/>
    </location>
</feature>
<protein>
    <recommendedName>
        <fullName evidence="3">Enoyl reductase (ER) domain-containing protein</fullName>
    </recommendedName>
</protein>
<evidence type="ECO:0000313" key="5">
    <source>
        <dbReference type="Proteomes" id="UP000566819"/>
    </source>
</evidence>
<dbReference type="GO" id="GO:0016651">
    <property type="term" value="F:oxidoreductase activity, acting on NAD(P)H"/>
    <property type="evidence" value="ECO:0007669"/>
    <property type="project" value="InterPro"/>
</dbReference>
<proteinExistence type="inferred from homology"/>
<dbReference type="Gene3D" id="3.40.50.720">
    <property type="entry name" value="NAD(P)-binding Rossmann-like Domain"/>
    <property type="match status" value="1"/>
</dbReference>
<dbReference type="AlphaFoldDB" id="A0A8H4W560"/>
<dbReference type="Pfam" id="PF08240">
    <property type="entry name" value="ADH_N"/>
    <property type="match status" value="1"/>
</dbReference>
<reference evidence="4 5" key="1">
    <citation type="submission" date="2020-03" db="EMBL/GenBank/DDBJ databases">
        <title>Draft Genome Sequence of Cudoniella acicularis.</title>
        <authorList>
            <person name="Buettner E."/>
            <person name="Kellner H."/>
        </authorList>
    </citation>
    <scope>NUCLEOTIDE SEQUENCE [LARGE SCALE GENOMIC DNA]</scope>
    <source>
        <strain evidence="4 5">DSM 108380</strain>
    </source>
</reference>
<keyword evidence="2" id="KW-0560">Oxidoreductase</keyword>
<dbReference type="InterPro" id="IPR011032">
    <property type="entry name" value="GroES-like_sf"/>
</dbReference>
<name>A0A8H4W560_9HELO</name>
<accession>A0A8H4W560</accession>
<dbReference type="InterPro" id="IPR047122">
    <property type="entry name" value="Trans-enoyl_RdTase-like"/>
</dbReference>
<comment type="caution">
    <text evidence="4">The sequence shown here is derived from an EMBL/GenBank/DDBJ whole genome shotgun (WGS) entry which is preliminary data.</text>
</comment>
<evidence type="ECO:0000259" key="3">
    <source>
        <dbReference type="SMART" id="SM00829"/>
    </source>
</evidence>
<dbReference type="SUPFAM" id="SSF51735">
    <property type="entry name" value="NAD(P)-binding Rossmann-fold domains"/>
    <property type="match status" value="1"/>
</dbReference>
<dbReference type="Gene3D" id="3.90.180.10">
    <property type="entry name" value="Medium-chain alcohol dehydrogenases, catalytic domain"/>
    <property type="match status" value="1"/>
</dbReference>
<evidence type="ECO:0000313" key="4">
    <source>
        <dbReference type="EMBL" id="KAF4633836.1"/>
    </source>
</evidence>
<dbReference type="CDD" id="cd08249">
    <property type="entry name" value="enoyl_reductase_like"/>
    <property type="match status" value="1"/>
</dbReference>
<dbReference type="EMBL" id="JAAMPI010000228">
    <property type="protein sequence ID" value="KAF4633836.1"/>
    <property type="molecule type" value="Genomic_DNA"/>
</dbReference>
<dbReference type="PANTHER" id="PTHR45348:SF2">
    <property type="entry name" value="ZINC-TYPE ALCOHOL DEHYDROGENASE-LIKE PROTEIN C2E1P3.01"/>
    <property type="match status" value="1"/>
</dbReference>
<sequence>MKCIKANRACGGYEDAGFSGFRLYEAYDANHSSSLTTTARKCTMPKRVPLPGTNFLPEDILPVETSQSESNCLSLRAFFYDYCIISTNPNLTRGYLSGLEKMAYHQGPESDLVKACQAVTFAAHGKPLDRPQLVFKASCFYQDLLGSLAKTIQNRAVSSTSETKFISMLLGLYQITVSDETDLVSHEAHAKGLAALMHIGNSPLDLLGTLQCNSISGQNSAWKIGKASGIFSVPALGHLGESLDDLLLSLDLLWTASEALVSSEDFKPLKNAGIALDQRFIEWEATRVAEFKPTTIGSIGKSHKEFEAGVGYWPGTVDTYFDLYVAGVWNIYRSARLLLITLILRLSRDSRENDNCIKYIQIAAHTVEDMLASNATKHFTDKFQTTQRTYVMFSNTAAWNTALGSPFEVRPAPLGIPGPNEILVKNHAIAINPIDGKLQYVALYPMSYPTILGQDVAGEVISVGLGVTRFKKGDRIAGFAVGHATKREEEKAFQAYTILQTNMATEIPDGIPYENAVVLGVAFSTAADALFNPEFLNLQLPRNPAPISTGKTLLVWGGASSVGSNAIHVTFRYHVVTIQLGIAAGYEVITTASAKNFEYAKNLGASQVFDYSSPTAISDLIHAFKGKSFVGAFDTIGTMAWAPTIEVLEKTQGTEFIATVFWGFPDPPKGITMKKVFAPSCKDNFVGKAIWEDFLPKALIAGSFVPAPDPLIVGRGLESLQEAVQIQRKGVSARKVVVLL</sequence>
<evidence type="ECO:0000256" key="2">
    <source>
        <dbReference type="ARBA" id="ARBA00023002"/>
    </source>
</evidence>
<dbReference type="Proteomes" id="UP000566819">
    <property type="component" value="Unassembled WGS sequence"/>
</dbReference>
<keyword evidence="5" id="KW-1185">Reference proteome</keyword>
<dbReference type="OrthoDB" id="48317at2759"/>
<dbReference type="InterPro" id="IPR020843">
    <property type="entry name" value="ER"/>
</dbReference>
<gene>
    <name evidence="4" type="ORF">G7Y89_g4268</name>
</gene>
<dbReference type="InterPro" id="IPR013154">
    <property type="entry name" value="ADH-like_N"/>
</dbReference>
<dbReference type="SUPFAM" id="SSF50129">
    <property type="entry name" value="GroES-like"/>
    <property type="match status" value="1"/>
</dbReference>
<organism evidence="4 5">
    <name type="scientific">Cudoniella acicularis</name>
    <dbReference type="NCBI Taxonomy" id="354080"/>
    <lineage>
        <taxon>Eukaryota</taxon>
        <taxon>Fungi</taxon>
        <taxon>Dikarya</taxon>
        <taxon>Ascomycota</taxon>
        <taxon>Pezizomycotina</taxon>
        <taxon>Leotiomycetes</taxon>
        <taxon>Helotiales</taxon>
        <taxon>Tricladiaceae</taxon>
        <taxon>Cudoniella</taxon>
    </lineage>
</organism>